<dbReference type="OrthoDB" id="9804020at2"/>
<evidence type="ECO:0000256" key="2">
    <source>
        <dbReference type="ARBA" id="ARBA00022576"/>
    </source>
</evidence>
<dbReference type="EMBL" id="UFSM01000001">
    <property type="protein sequence ID" value="SUU91260.1"/>
    <property type="molecule type" value="Genomic_DNA"/>
</dbReference>
<dbReference type="CDD" id="cd00609">
    <property type="entry name" value="AAT_like"/>
    <property type="match status" value="1"/>
</dbReference>
<keyword evidence="4" id="KW-0663">Pyridoxal phosphate</keyword>
<reference evidence="6 7" key="1">
    <citation type="submission" date="2018-06" db="EMBL/GenBank/DDBJ databases">
        <authorList>
            <consortium name="Pathogen Informatics"/>
            <person name="Doyle S."/>
        </authorList>
    </citation>
    <scope>NUCLEOTIDE SEQUENCE [LARGE SCALE GENOMIC DNA]</scope>
    <source>
        <strain evidence="6 7">NCTC10684</strain>
    </source>
</reference>
<dbReference type="EC" id="2.6.1.39" evidence="6"/>
<keyword evidence="2 6" id="KW-0032">Aminotransferase</keyword>
<dbReference type="InterPro" id="IPR004839">
    <property type="entry name" value="Aminotransferase_I/II_large"/>
</dbReference>
<accession>A0A380WQU4</accession>
<dbReference type="InterPro" id="IPR015422">
    <property type="entry name" value="PyrdxlP-dep_Trfase_small"/>
</dbReference>
<dbReference type="Pfam" id="PF00155">
    <property type="entry name" value="Aminotran_1_2"/>
    <property type="match status" value="1"/>
</dbReference>
<dbReference type="InterPro" id="IPR015424">
    <property type="entry name" value="PyrdxlP-dep_Trfase"/>
</dbReference>
<dbReference type="RefSeq" id="WP_115733162.1">
    <property type="nucleotide sequence ID" value="NZ_BAAAVY010000037.1"/>
</dbReference>
<dbReference type="InterPro" id="IPR050859">
    <property type="entry name" value="Class-I_PLP-dep_aminotransf"/>
</dbReference>
<evidence type="ECO:0000256" key="3">
    <source>
        <dbReference type="ARBA" id="ARBA00022679"/>
    </source>
</evidence>
<evidence type="ECO:0000259" key="5">
    <source>
        <dbReference type="Pfam" id="PF00155"/>
    </source>
</evidence>
<dbReference type="GO" id="GO:0030170">
    <property type="term" value="F:pyridoxal phosphate binding"/>
    <property type="evidence" value="ECO:0007669"/>
    <property type="project" value="InterPro"/>
</dbReference>
<evidence type="ECO:0000313" key="7">
    <source>
        <dbReference type="Proteomes" id="UP000254701"/>
    </source>
</evidence>
<dbReference type="GO" id="GO:0047536">
    <property type="term" value="F:2-aminoadipate transaminase activity"/>
    <property type="evidence" value="ECO:0007669"/>
    <property type="project" value="UniProtKB-EC"/>
</dbReference>
<proteinExistence type="predicted"/>
<dbReference type="PANTHER" id="PTHR42790:SF19">
    <property type="entry name" value="KYNURENINE_ALPHA-AMINOADIPATE AMINOTRANSFERASE, MITOCHONDRIAL"/>
    <property type="match status" value="1"/>
</dbReference>
<dbReference type="Proteomes" id="UP000254701">
    <property type="component" value="Unassembled WGS sequence"/>
</dbReference>
<feature type="domain" description="Aminotransferase class I/classII large" evidence="5">
    <location>
        <begin position="76"/>
        <end position="394"/>
    </location>
</feature>
<sequence>MSVDHLRAKLSGSGPALFFPDPEVPAIFNFDQGLAAPETFPTEDLVRLARKALDEHGAKVLDYFDPATGYEELVFGFKGLRKEIADRIERTQGKQLGTLGVILTSGSVQGIALAANGYVNPGDVVVAEAASFPYALRFMQMAGGDLRTVPVDDHGMDIDKLEALLKKVKAEGKKVKVVYTIPTFQTPTCTEMSVPRRKQLLKLASEHDFLVIEDNVYGDLRFAGEELPTLLSLDTDERVIQCGSFSKVVAPALRLGWIAGPAAAIEPIAAVRQDLGVGQWHARVMTSYISEGLLDEHIAEVNKVYKSKAETAARAVRDYCGNYVTFRMPQGSFYLWLEIDERVDWQRAAELSAREGIFFRPGERFMGESDGRQFLRLAYSHVSEDIIERGIKKLGEILRACARVPA</sequence>
<dbReference type="GO" id="GO:1901605">
    <property type="term" value="P:alpha-amino acid metabolic process"/>
    <property type="evidence" value="ECO:0007669"/>
    <property type="project" value="TreeGrafter"/>
</dbReference>
<keyword evidence="3 6" id="KW-0808">Transferase</keyword>
<name>A0A380WQU4_AMIAI</name>
<dbReference type="AlphaFoldDB" id="A0A380WQU4"/>
<dbReference type="SUPFAM" id="SSF53383">
    <property type="entry name" value="PLP-dependent transferases"/>
    <property type="match status" value="1"/>
</dbReference>
<protein>
    <submittedName>
        <fullName evidence="6">2-aminoadipate transaminase</fullName>
        <ecNumber evidence="6">2.6.1.39</ecNumber>
    </submittedName>
</protein>
<gene>
    <name evidence="6" type="primary">lysN</name>
    <name evidence="6" type="ORF">NCTC10684_04523</name>
</gene>
<evidence type="ECO:0000256" key="4">
    <source>
        <dbReference type="ARBA" id="ARBA00022898"/>
    </source>
</evidence>
<dbReference type="Gene3D" id="3.90.1150.10">
    <property type="entry name" value="Aspartate Aminotransferase, domain 1"/>
    <property type="match status" value="1"/>
</dbReference>
<dbReference type="Gene3D" id="3.40.640.10">
    <property type="entry name" value="Type I PLP-dependent aspartate aminotransferase-like (Major domain)"/>
    <property type="match status" value="1"/>
</dbReference>
<evidence type="ECO:0000313" key="6">
    <source>
        <dbReference type="EMBL" id="SUU91260.1"/>
    </source>
</evidence>
<comment type="cofactor">
    <cofactor evidence="1">
        <name>pyridoxal 5'-phosphate</name>
        <dbReference type="ChEBI" id="CHEBI:597326"/>
    </cofactor>
</comment>
<dbReference type="InterPro" id="IPR015421">
    <property type="entry name" value="PyrdxlP-dep_Trfase_major"/>
</dbReference>
<organism evidence="6 7">
    <name type="scientific">Aminobacter aminovorans</name>
    <name type="common">Chelatobacter heintzii</name>
    <dbReference type="NCBI Taxonomy" id="83263"/>
    <lineage>
        <taxon>Bacteria</taxon>
        <taxon>Pseudomonadati</taxon>
        <taxon>Pseudomonadota</taxon>
        <taxon>Alphaproteobacteria</taxon>
        <taxon>Hyphomicrobiales</taxon>
        <taxon>Phyllobacteriaceae</taxon>
        <taxon>Aminobacter</taxon>
    </lineage>
</organism>
<evidence type="ECO:0000256" key="1">
    <source>
        <dbReference type="ARBA" id="ARBA00001933"/>
    </source>
</evidence>
<dbReference type="PANTHER" id="PTHR42790">
    <property type="entry name" value="AMINOTRANSFERASE"/>
    <property type="match status" value="1"/>
</dbReference>